<dbReference type="Proteomes" id="UP001160130">
    <property type="component" value="Unassembled WGS sequence"/>
</dbReference>
<name>A0ABT6L880_9MYCO</name>
<keyword evidence="5" id="KW-1185">Reference proteome</keyword>
<protein>
    <recommendedName>
        <fullName evidence="3">DUF732 domain-containing protein</fullName>
    </recommendedName>
</protein>
<dbReference type="EMBL" id="JARXVE010000016">
    <property type="protein sequence ID" value="MDH6199163.1"/>
    <property type="molecule type" value="Genomic_DNA"/>
</dbReference>
<feature type="domain" description="DUF732" evidence="3">
    <location>
        <begin position="222"/>
        <end position="289"/>
    </location>
</feature>
<keyword evidence="2" id="KW-0812">Transmembrane</keyword>
<evidence type="ECO:0000313" key="4">
    <source>
        <dbReference type="EMBL" id="MDH6199163.1"/>
    </source>
</evidence>
<feature type="region of interest" description="Disordered" evidence="1">
    <location>
        <begin position="91"/>
        <end position="114"/>
    </location>
</feature>
<evidence type="ECO:0000256" key="1">
    <source>
        <dbReference type="SAM" id="MobiDB-lite"/>
    </source>
</evidence>
<organism evidence="4 5">
    <name type="scientific">Mycolicibacterium frederiksbergense</name>
    <dbReference type="NCBI Taxonomy" id="117567"/>
    <lineage>
        <taxon>Bacteria</taxon>
        <taxon>Bacillati</taxon>
        <taxon>Actinomycetota</taxon>
        <taxon>Actinomycetes</taxon>
        <taxon>Mycobacteriales</taxon>
        <taxon>Mycobacteriaceae</taxon>
        <taxon>Mycolicibacterium</taxon>
    </lineage>
</organism>
<evidence type="ECO:0000259" key="3">
    <source>
        <dbReference type="Pfam" id="PF05305"/>
    </source>
</evidence>
<sequence length="291" mass="31052">MAQDADPTGVVESVESMEEAAAPTELAGVAEADTMSAYAWGEDGPDDYQDDPVRRWPAWVTAGAVAASLAVVGGAAWVAVPHLRGTQAASVPPIPAATPSPVPPKADPPPPPEPTVPPVVQLEGEDGKFITEMRGYGVPVSDQDPQWTANLGRAVCTTIQDGGPTRYPPGTWVVMNLSNAVMVNNPGWTRQQASRFTNGAIDHFCPEARGRSQEEIAALPPDERFLAMLQDRLGITPVDGSIVRAGRQMCVWKSQGWTISQIVDATNSPNSRDKEIEIAEAAIDAYCPQYR</sequence>
<proteinExistence type="predicted"/>
<reference evidence="4 5" key="1">
    <citation type="submission" date="2023-04" db="EMBL/GenBank/DDBJ databases">
        <title>Forest soil microbial communities from Buena Vista Peninsula, Colon Province, Panama.</title>
        <authorList>
            <person name="Bouskill N."/>
        </authorList>
    </citation>
    <scope>NUCLEOTIDE SEQUENCE [LARGE SCALE GENOMIC DNA]</scope>
    <source>
        <strain evidence="4 5">AC80</strain>
    </source>
</reference>
<feature type="transmembrane region" description="Helical" evidence="2">
    <location>
        <begin position="56"/>
        <end position="80"/>
    </location>
</feature>
<accession>A0ABT6L880</accession>
<keyword evidence="2" id="KW-0472">Membrane</keyword>
<feature type="domain" description="DUF732" evidence="3">
    <location>
        <begin position="126"/>
        <end position="207"/>
    </location>
</feature>
<comment type="caution">
    <text evidence="4">The sequence shown here is derived from an EMBL/GenBank/DDBJ whole genome shotgun (WGS) entry which is preliminary data.</text>
</comment>
<dbReference type="InterPro" id="IPR007969">
    <property type="entry name" value="DUF732"/>
</dbReference>
<dbReference type="RefSeq" id="WP_280835718.1">
    <property type="nucleotide sequence ID" value="NZ_JARXVE010000016.1"/>
</dbReference>
<gene>
    <name evidence="4" type="ORF">M2272_005831</name>
</gene>
<feature type="compositionally biased region" description="Low complexity" evidence="1">
    <location>
        <begin position="10"/>
        <end position="22"/>
    </location>
</feature>
<feature type="region of interest" description="Disordered" evidence="1">
    <location>
        <begin position="1"/>
        <end position="29"/>
    </location>
</feature>
<feature type="compositionally biased region" description="Pro residues" evidence="1">
    <location>
        <begin position="92"/>
        <end position="114"/>
    </location>
</feature>
<evidence type="ECO:0000256" key="2">
    <source>
        <dbReference type="SAM" id="Phobius"/>
    </source>
</evidence>
<evidence type="ECO:0000313" key="5">
    <source>
        <dbReference type="Proteomes" id="UP001160130"/>
    </source>
</evidence>
<dbReference type="Pfam" id="PF05305">
    <property type="entry name" value="DUF732"/>
    <property type="match status" value="2"/>
</dbReference>
<keyword evidence="2" id="KW-1133">Transmembrane helix</keyword>